<evidence type="ECO:0000313" key="3">
    <source>
        <dbReference type="Proteomes" id="UP000233551"/>
    </source>
</evidence>
<comment type="caution">
    <text evidence="2">The sequence shown here is derived from an EMBL/GenBank/DDBJ whole genome shotgun (WGS) entry which is preliminary data.</text>
</comment>
<organism evidence="2 3">
    <name type="scientific">Punica granatum</name>
    <name type="common">Pomegranate</name>
    <dbReference type="NCBI Taxonomy" id="22663"/>
    <lineage>
        <taxon>Eukaryota</taxon>
        <taxon>Viridiplantae</taxon>
        <taxon>Streptophyta</taxon>
        <taxon>Embryophyta</taxon>
        <taxon>Tracheophyta</taxon>
        <taxon>Spermatophyta</taxon>
        <taxon>Magnoliopsida</taxon>
        <taxon>eudicotyledons</taxon>
        <taxon>Gunneridae</taxon>
        <taxon>Pentapetalae</taxon>
        <taxon>rosids</taxon>
        <taxon>malvids</taxon>
        <taxon>Myrtales</taxon>
        <taxon>Lythraceae</taxon>
        <taxon>Punica</taxon>
    </lineage>
</organism>
<keyword evidence="1" id="KW-0812">Transmembrane</keyword>
<name>A0A2I0KAD5_PUNGR</name>
<dbReference type="AlphaFoldDB" id="A0A2I0KAD5"/>
<protein>
    <submittedName>
        <fullName evidence="2">Uncharacterized protein</fullName>
    </submittedName>
</protein>
<accession>A0A2I0KAD5</accession>
<evidence type="ECO:0000313" key="2">
    <source>
        <dbReference type="EMBL" id="PKI65497.1"/>
    </source>
</evidence>
<dbReference type="EMBL" id="PGOL01000749">
    <property type="protein sequence ID" value="PKI65497.1"/>
    <property type="molecule type" value="Genomic_DNA"/>
</dbReference>
<evidence type="ECO:0000256" key="1">
    <source>
        <dbReference type="SAM" id="Phobius"/>
    </source>
</evidence>
<sequence>MTHDARRSPSTSHRSLLRWVLEIAAAGVTIVAGLVRNTSNRAAIVFYRERGRPSAIPRLACPLAAPFGRPRGWPRPPEALKTLIRPLISFN</sequence>
<reference evidence="2 3" key="1">
    <citation type="submission" date="2017-11" db="EMBL/GenBank/DDBJ databases">
        <title>De-novo sequencing of pomegranate (Punica granatum L.) genome.</title>
        <authorList>
            <person name="Akparov Z."/>
            <person name="Amiraslanov A."/>
            <person name="Hajiyeva S."/>
            <person name="Abbasov M."/>
            <person name="Kaur K."/>
            <person name="Hamwieh A."/>
            <person name="Solovyev V."/>
            <person name="Salamov A."/>
            <person name="Braich B."/>
            <person name="Kosarev P."/>
            <person name="Mahmoud A."/>
            <person name="Hajiyev E."/>
            <person name="Babayeva S."/>
            <person name="Izzatullayeva V."/>
            <person name="Mammadov A."/>
            <person name="Mammadov A."/>
            <person name="Sharifova S."/>
            <person name="Ojaghi J."/>
            <person name="Eynullazada K."/>
            <person name="Bayramov B."/>
            <person name="Abdulazimova A."/>
            <person name="Shahmuradov I."/>
        </authorList>
    </citation>
    <scope>NUCLEOTIDE SEQUENCE [LARGE SCALE GENOMIC DNA]</scope>
    <source>
        <strain evidence="3">cv. AG2017</strain>
        <tissue evidence="2">Leaf</tissue>
    </source>
</reference>
<proteinExistence type="predicted"/>
<feature type="transmembrane region" description="Helical" evidence="1">
    <location>
        <begin position="16"/>
        <end position="35"/>
    </location>
</feature>
<dbReference type="Proteomes" id="UP000233551">
    <property type="component" value="Unassembled WGS sequence"/>
</dbReference>
<gene>
    <name evidence="2" type="ORF">CRG98_014107</name>
</gene>
<keyword evidence="1" id="KW-1133">Transmembrane helix</keyword>
<keyword evidence="1" id="KW-0472">Membrane</keyword>
<keyword evidence="3" id="KW-1185">Reference proteome</keyword>